<reference evidence="3 4" key="1">
    <citation type="journal article" date="2022" name="Nat. Ecol. Evol.">
        <title>A masculinizing supergene underlies an exaggerated male reproductive morph in a spider.</title>
        <authorList>
            <person name="Hendrickx F."/>
            <person name="De Corte Z."/>
            <person name="Sonet G."/>
            <person name="Van Belleghem S.M."/>
            <person name="Kostlbacher S."/>
            <person name="Vangestel C."/>
        </authorList>
    </citation>
    <scope>NUCLEOTIDE SEQUENCE [LARGE SCALE GENOMIC DNA]</scope>
    <source>
        <strain evidence="3">W744_W776</strain>
    </source>
</reference>
<feature type="region of interest" description="Disordered" evidence="1">
    <location>
        <begin position="464"/>
        <end position="499"/>
    </location>
</feature>
<feature type="region of interest" description="Disordered" evidence="1">
    <location>
        <begin position="49"/>
        <end position="69"/>
    </location>
</feature>
<feature type="region of interest" description="Disordered" evidence="1">
    <location>
        <begin position="527"/>
        <end position="556"/>
    </location>
</feature>
<feature type="compositionally biased region" description="Polar residues" evidence="1">
    <location>
        <begin position="721"/>
        <end position="734"/>
    </location>
</feature>
<feature type="domain" description="CCDC66" evidence="2">
    <location>
        <begin position="363"/>
        <end position="486"/>
    </location>
</feature>
<dbReference type="AlphaFoldDB" id="A0AAV6U9V7"/>
<gene>
    <name evidence="3" type="ORF">JTE90_012969</name>
</gene>
<organism evidence="3 4">
    <name type="scientific">Oedothorax gibbosus</name>
    <dbReference type="NCBI Taxonomy" id="931172"/>
    <lineage>
        <taxon>Eukaryota</taxon>
        <taxon>Metazoa</taxon>
        <taxon>Ecdysozoa</taxon>
        <taxon>Arthropoda</taxon>
        <taxon>Chelicerata</taxon>
        <taxon>Arachnida</taxon>
        <taxon>Araneae</taxon>
        <taxon>Araneomorphae</taxon>
        <taxon>Entelegynae</taxon>
        <taxon>Araneoidea</taxon>
        <taxon>Linyphiidae</taxon>
        <taxon>Erigoninae</taxon>
        <taxon>Oedothorax</taxon>
    </lineage>
</organism>
<dbReference type="GO" id="GO:0005929">
    <property type="term" value="C:cilium"/>
    <property type="evidence" value="ECO:0007669"/>
    <property type="project" value="TreeGrafter"/>
</dbReference>
<feature type="compositionally biased region" description="Polar residues" evidence="1">
    <location>
        <begin position="527"/>
        <end position="548"/>
    </location>
</feature>
<evidence type="ECO:0000256" key="1">
    <source>
        <dbReference type="SAM" id="MobiDB-lite"/>
    </source>
</evidence>
<dbReference type="GO" id="GO:0008017">
    <property type="term" value="F:microtubule binding"/>
    <property type="evidence" value="ECO:0007669"/>
    <property type="project" value="TreeGrafter"/>
</dbReference>
<feature type="region of interest" description="Disordered" evidence="1">
    <location>
        <begin position="895"/>
        <end position="942"/>
    </location>
</feature>
<evidence type="ECO:0000313" key="4">
    <source>
        <dbReference type="Proteomes" id="UP000827092"/>
    </source>
</evidence>
<dbReference type="Proteomes" id="UP000827092">
    <property type="component" value="Unassembled WGS sequence"/>
</dbReference>
<feature type="compositionally biased region" description="Low complexity" evidence="1">
    <location>
        <begin position="464"/>
        <end position="474"/>
    </location>
</feature>
<dbReference type="GO" id="GO:0005874">
    <property type="term" value="C:microtubule"/>
    <property type="evidence" value="ECO:0007669"/>
    <property type="project" value="TreeGrafter"/>
</dbReference>
<dbReference type="Pfam" id="PF15236">
    <property type="entry name" value="CCDC66"/>
    <property type="match status" value="1"/>
</dbReference>
<proteinExistence type="predicted"/>
<feature type="compositionally biased region" description="Polar residues" evidence="1">
    <location>
        <begin position="745"/>
        <end position="756"/>
    </location>
</feature>
<protein>
    <recommendedName>
        <fullName evidence="2">CCDC66 domain-containing protein</fullName>
    </recommendedName>
</protein>
<feature type="compositionally biased region" description="Basic and acidic residues" evidence="1">
    <location>
        <begin position="670"/>
        <end position="693"/>
    </location>
</feature>
<evidence type="ECO:0000259" key="2">
    <source>
        <dbReference type="Pfam" id="PF15236"/>
    </source>
</evidence>
<comment type="caution">
    <text evidence="3">The sequence shown here is derived from an EMBL/GenBank/DDBJ whole genome shotgun (WGS) entry which is preliminary data.</text>
</comment>
<name>A0AAV6U9V7_9ARAC</name>
<keyword evidence="4" id="KW-1185">Reference proteome</keyword>
<dbReference type="GO" id="GO:0060271">
    <property type="term" value="P:cilium assembly"/>
    <property type="evidence" value="ECO:0007669"/>
    <property type="project" value="TreeGrafter"/>
</dbReference>
<feature type="region of interest" description="Disordered" evidence="1">
    <location>
        <begin position="788"/>
        <end position="810"/>
    </location>
</feature>
<dbReference type="InterPro" id="IPR040467">
    <property type="entry name" value="CCDC66_dom"/>
</dbReference>
<feature type="compositionally biased region" description="Basic residues" evidence="1">
    <location>
        <begin position="626"/>
        <end position="643"/>
    </location>
</feature>
<sequence length="975" mass="110195">MDLTIIDMFWVEYGKAKFLGGKKTKDGPPSSLTKLDYHHRHGSASLLGHQVKPEGWGRNNGHADNPPEDGTVTLTKSQFQQILEAIGQTSVLNGSEKTFTNNESPDCYPAKHNSENGIHESKIVSEEVHHENHDVAEETTDHPQVPCPLDVEISCPASLSWCGGQGEELSPSKLSPLSKVEQKRLQWEREKAEMIDWNPWGKPGAGAPTKKTQVVVPITPRHTNNQLLMVQTNHAMPFPSSVPSAMPSCLPSPNCRALPNALDHTTFLPNNKSFSTNNYAYMAQPPVKPVPPVFKSSIAFGNGDSDSVSSDFFKRQQWLRELDFQREEQRRYHDQIQMSEHPWINKDDTESISVSVDGCPLPGAADYHKRNYTRGQGFTLDPVSLALAEERRSKAQVYQREIRLQMEEKAQRAQEERERRKREEEAEERRLAEDRLRIQQEYEEEQNRIRSKVEKEERKQQALLSAVQQAQMQAEMDRKSKKIQKLLPKPPDGQDMIVSPIHRNQPDVISLTSSLDSNLRIENNFDSRQPVEASTQKTPQTPNVQASESDGDNSVKKELGIQTVPISDNEKSSVYVVDRVLTPSIFRVRARKGGGREFGTQTDIHYGKFSLEDAESTESNTSSFHSPKRLVRVQHSKPYKAQRRLPPDNPPVNERPKWGVNQPSKSYVRMTERDPHFTKRKKMQELRKQHWARELASQSGNNQSSRKSVLSYPSLKGRRAASSSDCTLGYSSSEFETRSHRHFRSNSTPRYQQPSGFRSDCGSADTIAFFNYSPSAHHGRFPRSFFRRQDSQSSDNLPSIIGGSEPSPTRRRIAVQSCGGGSLPPMRRKWHSQETFYPSGNYVFSPPHVPGVYPRVLGEPMRYELPPPLTTQRRKWSDQESFDLESVVRSKVAEGSRASSAESSEKSEVASVSSAGSSKVKSPAQNPLVCPEVVTGRPTPRQDRILQNLSSLRQGLLKKQKELESLIRRPPPYYS</sequence>
<evidence type="ECO:0000313" key="3">
    <source>
        <dbReference type="EMBL" id="KAG8180790.1"/>
    </source>
</evidence>
<feature type="compositionally biased region" description="Polar residues" evidence="1">
    <location>
        <begin position="696"/>
        <end position="708"/>
    </location>
</feature>
<dbReference type="InterPro" id="IPR039183">
    <property type="entry name" value="CCD66"/>
</dbReference>
<dbReference type="EMBL" id="JAFNEN010000549">
    <property type="protein sequence ID" value="KAG8180790.1"/>
    <property type="molecule type" value="Genomic_DNA"/>
</dbReference>
<accession>A0AAV6U9V7</accession>
<feature type="compositionally biased region" description="Low complexity" evidence="1">
    <location>
        <begin position="909"/>
        <end position="922"/>
    </location>
</feature>
<dbReference type="PANTHER" id="PTHR22736">
    <property type="entry name" value="COILED-COIL DOMAIN-CONTAINING PROTEIN 66"/>
    <property type="match status" value="1"/>
</dbReference>
<dbReference type="PANTHER" id="PTHR22736:SF2">
    <property type="entry name" value="COILED-COIL DOMAIN-CONTAINING PROTEIN 66"/>
    <property type="match status" value="1"/>
</dbReference>
<feature type="region of interest" description="Disordered" evidence="1">
    <location>
        <begin position="617"/>
        <end position="758"/>
    </location>
</feature>